<evidence type="ECO:0000259" key="8">
    <source>
        <dbReference type="PROSITE" id="PS50026"/>
    </source>
</evidence>
<evidence type="ECO:0000256" key="1">
    <source>
        <dbReference type="ARBA" id="ARBA00022536"/>
    </source>
</evidence>
<feature type="region of interest" description="Disordered" evidence="6">
    <location>
        <begin position="1231"/>
        <end position="1264"/>
    </location>
</feature>
<evidence type="ECO:0000256" key="3">
    <source>
        <dbReference type="ARBA" id="ARBA00022737"/>
    </source>
</evidence>
<evidence type="ECO:0000256" key="4">
    <source>
        <dbReference type="ARBA" id="ARBA00023157"/>
    </source>
</evidence>
<dbReference type="Gene3D" id="3.50.4.10">
    <property type="entry name" value="Hepatocyte Growth Factor"/>
    <property type="match status" value="1"/>
</dbReference>
<proteinExistence type="predicted"/>
<comment type="caution">
    <text evidence="5">Lacks conserved residue(s) required for the propagation of feature annotation.</text>
</comment>
<feature type="region of interest" description="Disordered" evidence="6">
    <location>
        <begin position="433"/>
        <end position="465"/>
    </location>
</feature>
<protein>
    <recommendedName>
        <fullName evidence="11">EGF-like domain-containing protein</fullName>
    </recommendedName>
</protein>
<feature type="region of interest" description="Disordered" evidence="6">
    <location>
        <begin position="846"/>
        <end position="1002"/>
    </location>
</feature>
<dbReference type="PROSITE" id="PS50948">
    <property type="entry name" value="PAN"/>
    <property type="match status" value="1"/>
</dbReference>
<dbReference type="EMBL" id="CDMZ01004431">
    <property type="protein sequence ID" value="CEM49730.1"/>
    <property type="molecule type" value="Genomic_DNA"/>
</dbReference>
<dbReference type="PROSITE" id="PS50026">
    <property type="entry name" value="EGF_3"/>
    <property type="match status" value="1"/>
</dbReference>
<dbReference type="SMART" id="SM00179">
    <property type="entry name" value="EGF_CA"/>
    <property type="match status" value="3"/>
</dbReference>
<dbReference type="InterPro" id="IPR001881">
    <property type="entry name" value="EGF-like_Ca-bd_dom"/>
</dbReference>
<evidence type="ECO:0000259" key="9">
    <source>
        <dbReference type="PROSITE" id="PS50948"/>
    </source>
</evidence>
<evidence type="ECO:0000256" key="5">
    <source>
        <dbReference type="PROSITE-ProRule" id="PRU00076"/>
    </source>
</evidence>
<feature type="compositionally biased region" description="Gly residues" evidence="6">
    <location>
        <begin position="1252"/>
        <end position="1263"/>
    </location>
</feature>
<dbReference type="AlphaFoldDB" id="A0A0G4HYV2"/>
<dbReference type="InterPro" id="IPR003609">
    <property type="entry name" value="Pan_app"/>
</dbReference>
<evidence type="ECO:0008006" key="11">
    <source>
        <dbReference type="Google" id="ProtNLM"/>
    </source>
</evidence>
<feature type="domain" description="Apple" evidence="9">
    <location>
        <begin position="114"/>
        <end position="185"/>
    </location>
</feature>
<dbReference type="PANTHER" id="PTHR24050">
    <property type="entry name" value="PA14 DOMAIN-CONTAINING PROTEIN"/>
    <property type="match status" value="1"/>
</dbReference>
<gene>
    <name evidence="10" type="ORF">Cvel_9580</name>
</gene>
<feature type="domain" description="EGF-like" evidence="8">
    <location>
        <begin position="33"/>
        <end position="76"/>
    </location>
</feature>
<dbReference type="SUPFAM" id="SSF57184">
    <property type="entry name" value="Growth factor receptor domain"/>
    <property type="match status" value="1"/>
</dbReference>
<dbReference type="InterPro" id="IPR052235">
    <property type="entry name" value="Nephronectin_domain"/>
</dbReference>
<accession>A0A0G4HYV2</accession>
<evidence type="ECO:0000256" key="6">
    <source>
        <dbReference type="SAM" id="MobiDB-lite"/>
    </source>
</evidence>
<dbReference type="Pfam" id="PF00024">
    <property type="entry name" value="PAN_1"/>
    <property type="match status" value="1"/>
</dbReference>
<organism evidence="10">
    <name type="scientific">Chromera velia CCMP2878</name>
    <dbReference type="NCBI Taxonomy" id="1169474"/>
    <lineage>
        <taxon>Eukaryota</taxon>
        <taxon>Sar</taxon>
        <taxon>Alveolata</taxon>
        <taxon>Colpodellida</taxon>
        <taxon>Chromeraceae</taxon>
        <taxon>Chromera</taxon>
    </lineage>
</organism>
<dbReference type="InterPro" id="IPR000152">
    <property type="entry name" value="EGF-type_Asp/Asn_hydroxyl_site"/>
</dbReference>
<keyword evidence="4" id="KW-1015">Disulfide bond</keyword>
<feature type="compositionally biased region" description="Polar residues" evidence="6">
    <location>
        <begin position="885"/>
        <end position="898"/>
    </location>
</feature>
<reference evidence="10" key="1">
    <citation type="submission" date="2014-11" db="EMBL/GenBank/DDBJ databases">
        <authorList>
            <person name="Otto D Thomas"/>
            <person name="Naeem Raeece"/>
        </authorList>
    </citation>
    <scope>NUCLEOTIDE SEQUENCE</scope>
</reference>
<keyword evidence="1 5" id="KW-0245">EGF-like domain</keyword>
<evidence type="ECO:0000313" key="10">
    <source>
        <dbReference type="EMBL" id="CEM49730.1"/>
    </source>
</evidence>
<dbReference type="SMART" id="SM00181">
    <property type="entry name" value="EGF"/>
    <property type="match status" value="2"/>
</dbReference>
<name>A0A0G4HYV2_9ALVE</name>
<dbReference type="InterPro" id="IPR009030">
    <property type="entry name" value="Growth_fac_rcpt_cys_sf"/>
</dbReference>
<dbReference type="FunFam" id="2.10.25.10:FF:000038">
    <property type="entry name" value="Fibrillin 2"/>
    <property type="match status" value="1"/>
</dbReference>
<dbReference type="Gene3D" id="2.10.25.10">
    <property type="entry name" value="Laminin"/>
    <property type="match status" value="3"/>
</dbReference>
<keyword evidence="2 7" id="KW-0732">Signal</keyword>
<keyword evidence="3" id="KW-0677">Repeat</keyword>
<evidence type="ECO:0000256" key="2">
    <source>
        <dbReference type="ARBA" id="ARBA00022729"/>
    </source>
</evidence>
<dbReference type="GO" id="GO:0005509">
    <property type="term" value="F:calcium ion binding"/>
    <property type="evidence" value="ECO:0007669"/>
    <property type="project" value="InterPro"/>
</dbReference>
<dbReference type="Pfam" id="PF07645">
    <property type="entry name" value="EGF_CA"/>
    <property type="match status" value="3"/>
</dbReference>
<feature type="chain" id="PRO_5005191944" description="EGF-like domain-containing protein" evidence="7">
    <location>
        <begin position="31"/>
        <end position="1280"/>
    </location>
</feature>
<feature type="signal peptide" evidence="7">
    <location>
        <begin position="1"/>
        <end position="30"/>
    </location>
</feature>
<dbReference type="PANTHER" id="PTHR24050:SF28">
    <property type="entry name" value="UROMODULIN-LIKE"/>
    <property type="match status" value="1"/>
</dbReference>
<dbReference type="InterPro" id="IPR000742">
    <property type="entry name" value="EGF"/>
</dbReference>
<dbReference type="PROSITE" id="PS01187">
    <property type="entry name" value="EGF_CA"/>
    <property type="match status" value="2"/>
</dbReference>
<dbReference type="VEuPathDB" id="CryptoDB:Cvel_9580"/>
<dbReference type="PROSITE" id="PS00010">
    <property type="entry name" value="ASX_HYDROXYL"/>
    <property type="match status" value="1"/>
</dbReference>
<sequence length="1280" mass="138814">MMGMMGQGSRWRSFQLIFICLLIFLDQSDCSTSDMECTAGSHNCAPEATCTSTGGSFTCECPATGYRSYDDGTFCDPDECVEGQHTCGSESKCENTRGSFICSCPSEGCSANLCPTGYHHFLADNWQKGSLDQYTDVGFIEDCAALCTSENNCLAFQHSPTTKICHLSHEIRKNQHHNYEDYVFCQKDLFSPALCDETDIYLDPIGLETDISITVGGDGVEDPRDCQKRCLGRLSEGIRFFSFTPPDRCDCRAIDVSRSLWKGAVSGPVECDATPVPSSTPSAGETATASSSFFWQGALLDHRSFEPQELDPLSRPLAASLHIAREQDSLNTLEEAAREQFFAVKVPEVDARFATMAGSEYGGFPQSCVPGSLNETSPSCAFLFRDQGGEFGPFVPVEASRSSCVNLHDLLRNGMVRKDYIPPEVLPEAEGAVASSFTQKSGHRKKQQHRGNGEGAPGDVDEIGTPLPFRSSSFGKNGENADDDQAYLFSSLRLSGRTVVELFEEKDCRYERTEKTVDPSTFSSMARGEMPEEGFLYVNTHTPAHVWRFSSGGPDEVISSLSSPVYLRTSTSEAGVQLPWRACACPLLKGGVDYPELPRGVYRKLWDLMAKRSGVLPTEMPSEGLETGAKVVGLMKVLLRKSTPVRVRSALVGRLLDLAEGYRTQSEETRVVIFERVHRFFLEEAREFLQLPWPDPCSHGASPRAVGVRSIRVHTLPEEAGEEAGNANTTEAVEKKTSGEKDAFGGGLRYIPSSETLEPGKVFVQQLNRPWDCIEPQEKWRGFSPTESVNGAVGSPHSRFPFITPFNESEPFIEMDPPDTDLVTPEESTVSFWTFVRERTTGGSPDVPVGVLYFGNHQQQQPPPSPSPQDAETTPETEGEAAQSEPGTETDVSTTPADTEQEGGTDVPTSEPSEGEPPASFLQKVETGKANKGKRKQTPEGEEGGEAPVQGNKGEGEGEPITPQDGEEGEGGNEGDGPSSTGEEGDKPPTSNTTAPSPPSSEFVVLTWKPAQDNKKPSFRLLYSNEKNNFSKFEVIRDLREPSGTQKESVLDKWSFFALTIQSQESITSICLTLDSEPPQRVDSICAFRSPTDQALKDSREVGSCGCLRFQVKSSSIFSEGVNLIRVGENRVGAAEERAAAVATGVTMETEEKESAFNVYSSNLIVDNGVAEASQLGSIMQLSDPDECLLETHSCEESAHQLCVNVVGSFSCVCKGGFMETWVDAEVEESEVAAEEEKGSEGDVEGTAVQIGGPGGGGEGVGAGVNKEEKVLKCVKPSQS</sequence>
<dbReference type="InterPro" id="IPR049883">
    <property type="entry name" value="NOTCH1_EGF-like"/>
</dbReference>
<evidence type="ECO:0000256" key="7">
    <source>
        <dbReference type="SAM" id="SignalP"/>
    </source>
</evidence>
<dbReference type="CDD" id="cd00054">
    <property type="entry name" value="EGF_CA"/>
    <property type="match status" value="3"/>
</dbReference>
<dbReference type="InterPro" id="IPR018097">
    <property type="entry name" value="EGF_Ca-bd_CS"/>
</dbReference>